<accession>A0A820R8A7</accession>
<comment type="caution">
    <text evidence="2">The sequence shown here is derived from an EMBL/GenBank/DDBJ whole genome shotgun (WGS) entry which is preliminary data.</text>
</comment>
<evidence type="ECO:0000256" key="1">
    <source>
        <dbReference type="SAM" id="MobiDB-lite"/>
    </source>
</evidence>
<reference evidence="2" key="1">
    <citation type="submission" date="2021-02" db="EMBL/GenBank/DDBJ databases">
        <authorList>
            <person name="Nowell W R."/>
        </authorList>
    </citation>
    <scope>NUCLEOTIDE SEQUENCE</scope>
</reference>
<gene>
    <name evidence="2" type="ORF">OKA104_LOCUS53120</name>
</gene>
<proteinExistence type="predicted"/>
<protein>
    <submittedName>
        <fullName evidence="2">Uncharacterized protein</fullName>
    </submittedName>
</protein>
<evidence type="ECO:0000313" key="2">
    <source>
        <dbReference type="EMBL" id="CAF4431786.1"/>
    </source>
</evidence>
<dbReference type="Proteomes" id="UP000663881">
    <property type="component" value="Unassembled WGS sequence"/>
</dbReference>
<name>A0A820R8A7_9BILA</name>
<dbReference type="EMBL" id="CAJOAY010032363">
    <property type="protein sequence ID" value="CAF4431786.1"/>
    <property type="molecule type" value="Genomic_DNA"/>
</dbReference>
<sequence>RTQLYGDGETLTPNIDDHILDTIFYIHQPIIDIAHSKTYEDPVDFQGDSTFFNLPKTQEGGFGPPEPPETNPPLGSITSPRFNFTFGCSMATNPR</sequence>
<dbReference type="AlphaFoldDB" id="A0A820R8A7"/>
<feature type="region of interest" description="Disordered" evidence="1">
    <location>
        <begin position="57"/>
        <end position="78"/>
    </location>
</feature>
<evidence type="ECO:0000313" key="3">
    <source>
        <dbReference type="Proteomes" id="UP000663881"/>
    </source>
</evidence>
<feature type="non-terminal residue" evidence="2">
    <location>
        <position position="1"/>
    </location>
</feature>
<organism evidence="2 3">
    <name type="scientific">Adineta steineri</name>
    <dbReference type="NCBI Taxonomy" id="433720"/>
    <lineage>
        <taxon>Eukaryota</taxon>
        <taxon>Metazoa</taxon>
        <taxon>Spiralia</taxon>
        <taxon>Gnathifera</taxon>
        <taxon>Rotifera</taxon>
        <taxon>Eurotatoria</taxon>
        <taxon>Bdelloidea</taxon>
        <taxon>Adinetida</taxon>
        <taxon>Adinetidae</taxon>
        <taxon>Adineta</taxon>
    </lineage>
</organism>